<evidence type="ECO:0000256" key="1">
    <source>
        <dbReference type="SAM" id="MobiDB-lite"/>
    </source>
</evidence>
<dbReference type="EMBL" id="LJIJ01000353">
    <property type="protein sequence ID" value="ODM98447.1"/>
    <property type="molecule type" value="Genomic_DNA"/>
</dbReference>
<keyword evidence="4" id="KW-1185">Reference proteome</keyword>
<proteinExistence type="predicted"/>
<feature type="signal peptide" evidence="2">
    <location>
        <begin position="1"/>
        <end position="25"/>
    </location>
</feature>
<feature type="region of interest" description="Disordered" evidence="1">
    <location>
        <begin position="159"/>
        <end position="186"/>
    </location>
</feature>
<dbReference type="AlphaFoldDB" id="A0A1D2MZI0"/>
<dbReference type="Proteomes" id="UP000094527">
    <property type="component" value="Unassembled WGS sequence"/>
</dbReference>
<evidence type="ECO:0000313" key="3">
    <source>
        <dbReference type="EMBL" id="ODM98447.1"/>
    </source>
</evidence>
<accession>A0A1D2MZI0</accession>
<evidence type="ECO:0000313" key="4">
    <source>
        <dbReference type="Proteomes" id="UP000094527"/>
    </source>
</evidence>
<gene>
    <name evidence="3" type="ORF">Ocin01_08224</name>
</gene>
<protein>
    <submittedName>
        <fullName evidence="3">Uncharacterized protein</fullName>
    </submittedName>
</protein>
<organism evidence="3 4">
    <name type="scientific">Orchesella cincta</name>
    <name type="common">Springtail</name>
    <name type="synonym">Podura cincta</name>
    <dbReference type="NCBI Taxonomy" id="48709"/>
    <lineage>
        <taxon>Eukaryota</taxon>
        <taxon>Metazoa</taxon>
        <taxon>Ecdysozoa</taxon>
        <taxon>Arthropoda</taxon>
        <taxon>Hexapoda</taxon>
        <taxon>Collembola</taxon>
        <taxon>Entomobryomorpha</taxon>
        <taxon>Entomobryoidea</taxon>
        <taxon>Orchesellidae</taxon>
        <taxon>Orchesellinae</taxon>
        <taxon>Orchesella</taxon>
    </lineage>
</organism>
<feature type="chain" id="PRO_5008904768" evidence="2">
    <location>
        <begin position="26"/>
        <end position="186"/>
    </location>
</feature>
<evidence type="ECO:0000256" key="2">
    <source>
        <dbReference type="SAM" id="SignalP"/>
    </source>
</evidence>
<keyword evidence="2" id="KW-0732">Signal</keyword>
<reference evidence="3 4" key="1">
    <citation type="journal article" date="2016" name="Genome Biol. Evol.">
        <title>Gene Family Evolution Reflects Adaptation to Soil Environmental Stressors in the Genome of the Collembolan Orchesella cincta.</title>
        <authorList>
            <person name="Faddeeva-Vakhrusheva A."/>
            <person name="Derks M.F."/>
            <person name="Anvar S.Y."/>
            <person name="Agamennone V."/>
            <person name="Suring W."/>
            <person name="Smit S."/>
            <person name="van Straalen N.M."/>
            <person name="Roelofs D."/>
        </authorList>
    </citation>
    <scope>NUCLEOTIDE SEQUENCE [LARGE SCALE GENOMIC DNA]</scope>
    <source>
        <tissue evidence="3">Mixed pool</tissue>
    </source>
</reference>
<sequence>MSPISLKITFLSLVIALILINIATAGKKKKHKDDDDYDDDDEECYPGRNCIPGCYCSDSECRPYTPPKTHQHGKMVCKTFHYPQWKLWKKGSKDGIGNSTVIVMAHHLPEKSDQVTNLLSKNNFTTFEFQDVTSLLIKEVFENETTTSVPLLPTEVPSTTPEFLTKSWSSESNTASDSQSVNKTTT</sequence>
<comment type="caution">
    <text evidence="3">The sequence shown here is derived from an EMBL/GenBank/DDBJ whole genome shotgun (WGS) entry which is preliminary data.</text>
</comment>
<name>A0A1D2MZI0_ORCCI</name>